<name>A0ABX9XQQ5_9PSED</name>
<proteinExistence type="predicted"/>
<reference evidence="1 2" key="1">
    <citation type="submission" date="2018-11" db="EMBL/GenBank/DDBJ databases">
        <authorList>
            <person name="Jang G.I."/>
            <person name="Hwang C.Y."/>
        </authorList>
    </citation>
    <scope>NUCLEOTIDE SEQUENCE [LARGE SCALE GENOMIC DNA]</scope>
    <source>
        <strain evidence="1 2">SSM26</strain>
    </source>
</reference>
<gene>
    <name evidence="1" type="ORF">EF096_01675</name>
</gene>
<keyword evidence="2" id="KW-1185">Reference proteome</keyword>
<dbReference type="Proteomes" id="UP000275199">
    <property type="component" value="Unassembled WGS sequence"/>
</dbReference>
<dbReference type="Pfam" id="PF05930">
    <property type="entry name" value="Phage_AlpA"/>
    <property type="match status" value="1"/>
</dbReference>
<evidence type="ECO:0000313" key="2">
    <source>
        <dbReference type="Proteomes" id="UP000275199"/>
    </source>
</evidence>
<accession>A0ABX9XQQ5</accession>
<dbReference type="InterPro" id="IPR010260">
    <property type="entry name" value="AlpA"/>
</dbReference>
<protein>
    <submittedName>
        <fullName evidence="1">AlpA family phage regulatory protein</fullName>
    </submittedName>
</protein>
<organism evidence="1 2">
    <name type="scientific">Pseudomonas neustonica</name>
    <dbReference type="NCBI Taxonomy" id="2487346"/>
    <lineage>
        <taxon>Bacteria</taxon>
        <taxon>Pseudomonadati</taxon>
        <taxon>Pseudomonadota</taxon>
        <taxon>Gammaproteobacteria</taxon>
        <taxon>Pseudomonadales</taxon>
        <taxon>Pseudomonadaceae</taxon>
        <taxon>Pseudomonas</taxon>
    </lineage>
</organism>
<sequence length="75" mass="8544">MNEAKIIDPDSYIIRINEAAKMCGFSRSGLDKLRLKDATFPKAISLTNSKARNAPRGFIYAELKAWIDQRKSLRE</sequence>
<comment type="caution">
    <text evidence="1">The sequence shown here is derived from an EMBL/GenBank/DDBJ whole genome shotgun (WGS) entry which is preliminary data.</text>
</comment>
<dbReference type="RefSeq" id="WP_123887863.1">
    <property type="nucleotide sequence ID" value="NZ_RKKU01000001.1"/>
</dbReference>
<evidence type="ECO:0000313" key="1">
    <source>
        <dbReference type="EMBL" id="ROZ88425.1"/>
    </source>
</evidence>
<dbReference type="EMBL" id="RKKU01000001">
    <property type="protein sequence ID" value="ROZ88425.1"/>
    <property type="molecule type" value="Genomic_DNA"/>
</dbReference>